<dbReference type="PATRIC" id="fig|1299334.3.peg.6511"/>
<reference evidence="1" key="1">
    <citation type="submission" date="2014-01" db="EMBL/GenBank/DDBJ databases">
        <authorList>
            <person name="Brown-Elliot B."/>
            <person name="Wallace R."/>
            <person name="Lenaerts A."/>
            <person name="Ordway D."/>
            <person name="DeGroote M.A."/>
            <person name="Parker T."/>
            <person name="Sizemore C."/>
            <person name="Tallon L.J."/>
            <person name="Sadzewicz L.K."/>
            <person name="Sengamalay N."/>
            <person name="Fraser C.M."/>
            <person name="Hine E."/>
            <person name="Shefchek K.A."/>
            <person name="Das S.P."/>
            <person name="Tettelin H."/>
        </authorList>
    </citation>
    <scope>NUCLEOTIDE SEQUENCE [LARGE SCALE GENOMIC DNA]</scope>
    <source>
        <strain evidence="1">4042</strain>
    </source>
</reference>
<protein>
    <submittedName>
        <fullName evidence="1">Putative cytochrome P450 domain protein</fullName>
    </submittedName>
</protein>
<proteinExistence type="predicted"/>
<dbReference type="GO" id="GO:0005506">
    <property type="term" value="F:iron ion binding"/>
    <property type="evidence" value="ECO:0007669"/>
    <property type="project" value="InterPro"/>
</dbReference>
<dbReference type="GO" id="GO:0004497">
    <property type="term" value="F:monooxygenase activity"/>
    <property type="evidence" value="ECO:0007669"/>
    <property type="project" value="InterPro"/>
</dbReference>
<organism evidence="1">
    <name type="scientific">Mycobacterium xenopi 4042</name>
    <dbReference type="NCBI Taxonomy" id="1299334"/>
    <lineage>
        <taxon>Bacteria</taxon>
        <taxon>Bacillati</taxon>
        <taxon>Actinomycetota</taxon>
        <taxon>Actinomycetes</taxon>
        <taxon>Mycobacteriales</taxon>
        <taxon>Mycobacteriaceae</taxon>
        <taxon>Mycobacterium</taxon>
    </lineage>
</organism>
<accession>X8AHD8</accession>
<dbReference type="SUPFAM" id="SSF48264">
    <property type="entry name" value="Cytochrome P450"/>
    <property type="match status" value="1"/>
</dbReference>
<gene>
    <name evidence="1" type="ORF">I553_4838</name>
</gene>
<name>X8AHD8_MYCXE</name>
<comment type="caution">
    <text evidence="1">The sequence shown here is derived from an EMBL/GenBank/DDBJ whole genome shotgun (WGS) entry which is preliminary data.</text>
</comment>
<evidence type="ECO:0000313" key="1">
    <source>
        <dbReference type="EMBL" id="EUA30581.1"/>
    </source>
</evidence>
<dbReference type="GO" id="GO:0016705">
    <property type="term" value="F:oxidoreductase activity, acting on paired donors, with incorporation or reduction of molecular oxygen"/>
    <property type="evidence" value="ECO:0007669"/>
    <property type="project" value="InterPro"/>
</dbReference>
<sequence length="65" mass="7543">MRIMQDPETFSNSVVTALDPNPPYKWIPEMLDGEEHKQWRRQLGPLFAPGRSIAWRARYVGARSS</sequence>
<dbReference type="EMBL" id="JAOB01000060">
    <property type="protein sequence ID" value="EUA30581.1"/>
    <property type="molecule type" value="Genomic_DNA"/>
</dbReference>
<dbReference type="InterPro" id="IPR036396">
    <property type="entry name" value="Cyt_P450_sf"/>
</dbReference>
<dbReference type="AlphaFoldDB" id="X8AHD8"/>
<dbReference type="GO" id="GO:0020037">
    <property type="term" value="F:heme binding"/>
    <property type="evidence" value="ECO:0007669"/>
    <property type="project" value="InterPro"/>
</dbReference>